<gene>
    <name evidence="3" type="ORF">O0V09_03295</name>
</gene>
<dbReference type="GO" id="GO:0016020">
    <property type="term" value="C:membrane"/>
    <property type="evidence" value="ECO:0007669"/>
    <property type="project" value="InterPro"/>
</dbReference>
<name>A0A9J6RIM9_9GAMM</name>
<reference evidence="3 4" key="1">
    <citation type="submission" date="2022-12" db="EMBL/GenBank/DDBJ databases">
        <title>Dasania phycosphaerae sp. nov., isolated from particulate material of the south coast of Korea.</title>
        <authorList>
            <person name="Jiang Y."/>
        </authorList>
    </citation>
    <scope>NUCLEOTIDE SEQUENCE [LARGE SCALE GENOMIC DNA]</scope>
    <source>
        <strain evidence="3 4">GY-19</strain>
    </source>
</reference>
<protein>
    <submittedName>
        <fullName evidence="3">LysM peptidoglycan-binding domain-containing protein</fullName>
    </submittedName>
</protein>
<dbReference type="GO" id="GO:0008932">
    <property type="term" value="F:lytic endotransglycosylase activity"/>
    <property type="evidence" value="ECO:0007669"/>
    <property type="project" value="TreeGrafter"/>
</dbReference>
<feature type="domain" description="LysM" evidence="2">
    <location>
        <begin position="331"/>
        <end position="374"/>
    </location>
</feature>
<dbReference type="InterPro" id="IPR008258">
    <property type="entry name" value="Transglycosylase_SLT_dom_1"/>
</dbReference>
<dbReference type="PROSITE" id="PS51782">
    <property type="entry name" value="LYSM"/>
    <property type="match status" value="3"/>
</dbReference>
<dbReference type="Pfam" id="PF01476">
    <property type="entry name" value="LysM"/>
    <property type="match status" value="3"/>
</dbReference>
<dbReference type="PANTHER" id="PTHR33734:SF22">
    <property type="entry name" value="MEMBRANE-BOUND LYTIC MUREIN TRANSGLYCOSYLASE D"/>
    <property type="match status" value="1"/>
</dbReference>
<proteinExistence type="inferred from homology"/>
<feature type="domain" description="LysM" evidence="2">
    <location>
        <begin position="408"/>
        <end position="452"/>
    </location>
</feature>
<evidence type="ECO:0000313" key="3">
    <source>
        <dbReference type="EMBL" id="MCZ0864209.1"/>
    </source>
</evidence>
<dbReference type="CDD" id="cd00118">
    <property type="entry name" value="LysM"/>
    <property type="match status" value="3"/>
</dbReference>
<dbReference type="EMBL" id="JAPTGG010000002">
    <property type="protein sequence ID" value="MCZ0864209.1"/>
    <property type="molecule type" value="Genomic_DNA"/>
</dbReference>
<dbReference type="PROSITE" id="PS00922">
    <property type="entry name" value="TRANSGLYCOSYLASE"/>
    <property type="match status" value="1"/>
</dbReference>
<dbReference type="InterPro" id="IPR000189">
    <property type="entry name" value="Transglyc_AS"/>
</dbReference>
<evidence type="ECO:0000259" key="2">
    <source>
        <dbReference type="PROSITE" id="PS51782"/>
    </source>
</evidence>
<dbReference type="Proteomes" id="UP001069090">
    <property type="component" value="Unassembled WGS sequence"/>
</dbReference>
<dbReference type="AlphaFoldDB" id="A0A9J6RIM9"/>
<dbReference type="InterPro" id="IPR036779">
    <property type="entry name" value="LysM_dom_sf"/>
</dbReference>
<dbReference type="InterPro" id="IPR023346">
    <property type="entry name" value="Lysozyme-like_dom_sf"/>
</dbReference>
<dbReference type="RefSeq" id="WP_258330364.1">
    <property type="nucleotide sequence ID" value="NZ_JAPTGG010000002.1"/>
</dbReference>
<dbReference type="InterPro" id="IPR018392">
    <property type="entry name" value="LysM"/>
</dbReference>
<dbReference type="Pfam" id="PF01464">
    <property type="entry name" value="SLT"/>
    <property type="match status" value="1"/>
</dbReference>
<dbReference type="CDD" id="cd16894">
    <property type="entry name" value="MltD-like"/>
    <property type="match status" value="1"/>
</dbReference>
<dbReference type="SUPFAM" id="SSF54106">
    <property type="entry name" value="LysM domain"/>
    <property type="match status" value="3"/>
</dbReference>
<comment type="caution">
    <text evidence="3">The sequence shown here is derived from an EMBL/GenBank/DDBJ whole genome shotgun (WGS) entry which is preliminary data.</text>
</comment>
<sequence>MLADKPQSKPAAQPEPIDYSQLALPERQLYTNYHAAQRCEHSASQPDNEQPYWIEPSTVWQRIPLGYQLARPEKPRLQAEFNWYKRHPSYMARVSERAERYAHYIIEQVEQRGMPSEIALLPIVESAFDPFAYSHGRASGMWQFIPGTAKMFKLKSNWWYDGRRDTLDSTQAALDYLEYLANSYDGDWLLALAAYNSGQGTVNKAIRKNRKKGKATDFWALDLPRETRSYVPKLLALAKLIEHPQRYGLKLHPVANQPYFAVVEVGSQIDLAQAAEMAEVDIEEIYKLNPGFNRWATDPEGPHRLLVPTGSASAFSDKVSQLSKTERLHWQRYTVKSGDSLLLLAKRFNTGVETIRQVNDIKGNIIRSGQKLMIPMASQQSHHYAYSAKQRSEKIKTSRKGAAGTVQIFHQVQNGESLWTIARKHGVSSKQIAHWNGFAPKDLIRPGQKLSLWVKAKPAAEKVASLALAKAQQREAVMKKLGYTVRSGDSLAGIADKFKVKLEDIITWNSVNPKKYLQPGQRLTLYVDVMNRH</sequence>
<accession>A0A9J6RIM9</accession>
<dbReference type="SUPFAM" id="SSF53955">
    <property type="entry name" value="Lysozyme-like"/>
    <property type="match status" value="1"/>
</dbReference>
<dbReference type="Gene3D" id="1.10.530.10">
    <property type="match status" value="1"/>
</dbReference>
<keyword evidence="4" id="KW-1185">Reference proteome</keyword>
<dbReference type="PANTHER" id="PTHR33734">
    <property type="entry name" value="LYSM DOMAIN-CONTAINING GPI-ANCHORED PROTEIN 2"/>
    <property type="match status" value="1"/>
</dbReference>
<evidence type="ECO:0000313" key="4">
    <source>
        <dbReference type="Proteomes" id="UP001069090"/>
    </source>
</evidence>
<dbReference type="SMART" id="SM00257">
    <property type="entry name" value="LysM"/>
    <property type="match status" value="3"/>
</dbReference>
<dbReference type="Gene3D" id="3.10.350.10">
    <property type="entry name" value="LysM domain"/>
    <property type="match status" value="3"/>
</dbReference>
<dbReference type="GO" id="GO:0000270">
    <property type="term" value="P:peptidoglycan metabolic process"/>
    <property type="evidence" value="ECO:0007669"/>
    <property type="project" value="InterPro"/>
</dbReference>
<organism evidence="3 4">
    <name type="scientific">Dasania phycosphaerae</name>
    <dbReference type="NCBI Taxonomy" id="2950436"/>
    <lineage>
        <taxon>Bacteria</taxon>
        <taxon>Pseudomonadati</taxon>
        <taxon>Pseudomonadota</taxon>
        <taxon>Gammaproteobacteria</taxon>
        <taxon>Cellvibrionales</taxon>
        <taxon>Spongiibacteraceae</taxon>
        <taxon>Dasania</taxon>
    </lineage>
</organism>
<feature type="domain" description="LysM" evidence="2">
    <location>
        <begin position="481"/>
        <end position="525"/>
    </location>
</feature>
<comment type="similarity">
    <text evidence="1">Belongs to the transglycosylase Slt family.</text>
</comment>
<evidence type="ECO:0000256" key="1">
    <source>
        <dbReference type="ARBA" id="ARBA00007734"/>
    </source>
</evidence>